<evidence type="ECO:0000256" key="2">
    <source>
        <dbReference type="ARBA" id="ARBA00022729"/>
    </source>
</evidence>
<dbReference type="FunFam" id="3.30.1340.30:FF:000001">
    <property type="entry name" value="Molecular chaperone OsmY"/>
    <property type="match status" value="1"/>
</dbReference>
<name>S6AFD6_METRE</name>
<dbReference type="eggNOG" id="COG2823">
    <property type="taxonomic scope" value="Bacteria"/>
</dbReference>
<organism evidence="7 8">
    <name type="scientific">Metapseudomonas resinovorans NBRC 106553</name>
    <dbReference type="NCBI Taxonomy" id="1245471"/>
    <lineage>
        <taxon>Bacteria</taxon>
        <taxon>Pseudomonadati</taxon>
        <taxon>Pseudomonadota</taxon>
        <taxon>Gammaproteobacteria</taxon>
        <taxon>Pseudomonadales</taxon>
        <taxon>Pseudomonadaceae</taxon>
        <taxon>Metapseudomonas</taxon>
    </lineage>
</organism>
<dbReference type="InterPro" id="IPR014004">
    <property type="entry name" value="Transpt-assoc_nodulatn_dom_bac"/>
</dbReference>
<dbReference type="PATRIC" id="fig|1245471.3.peg.737"/>
<feature type="domain" description="BON" evidence="6">
    <location>
        <begin position="36"/>
        <end position="104"/>
    </location>
</feature>
<comment type="subcellular location">
    <subcellularLocation>
        <location evidence="1">Periplasm</location>
    </subcellularLocation>
</comment>
<dbReference type="EMBL" id="AP013068">
    <property type="protein sequence ID" value="BAN46460.1"/>
    <property type="molecule type" value="Genomic_DNA"/>
</dbReference>
<dbReference type="PANTHER" id="PTHR34606">
    <property type="entry name" value="BON DOMAIN-CONTAINING PROTEIN"/>
    <property type="match status" value="1"/>
</dbReference>
<dbReference type="OrthoDB" id="7360581at2"/>
<evidence type="ECO:0000259" key="6">
    <source>
        <dbReference type="PROSITE" id="PS50914"/>
    </source>
</evidence>
<dbReference type="SMART" id="SM00749">
    <property type="entry name" value="BON"/>
    <property type="match status" value="1"/>
</dbReference>
<proteinExistence type="predicted"/>
<evidence type="ECO:0000256" key="4">
    <source>
        <dbReference type="ARBA" id="ARBA00022764"/>
    </source>
</evidence>
<keyword evidence="8" id="KW-1185">Reference proteome</keyword>
<dbReference type="PROSITE" id="PS51257">
    <property type="entry name" value="PROKAR_LIPOPROTEIN"/>
    <property type="match status" value="1"/>
</dbReference>
<evidence type="ECO:0000313" key="7">
    <source>
        <dbReference type="EMBL" id="BAN46460.1"/>
    </source>
</evidence>
<dbReference type="STRING" id="1245471.PCA10_07280"/>
<dbReference type="PROSITE" id="PS50914">
    <property type="entry name" value="BON"/>
    <property type="match status" value="1"/>
</dbReference>
<evidence type="ECO:0000256" key="1">
    <source>
        <dbReference type="ARBA" id="ARBA00004418"/>
    </source>
</evidence>
<dbReference type="PANTHER" id="PTHR34606:SF16">
    <property type="entry name" value="BON DOMAIN-CONTAINING PROTEIN"/>
    <property type="match status" value="1"/>
</dbReference>
<accession>S6AFD6</accession>
<protein>
    <recommendedName>
        <fullName evidence="5">Osmotically-inducible protein Y</fullName>
    </recommendedName>
</protein>
<dbReference type="InterPro" id="IPR051686">
    <property type="entry name" value="Lipoprotein_DolP"/>
</dbReference>
<dbReference type="GO" id="GO:0042597">
    <property type="term" value="C:periplasmic space"/>
    <property type="evidence" value="ECO:0007669"/>
    <property type="project" value="UniProtKB-SubCell"/>
</dbReference>
<dbReference type="HOGENOM" id="CLU_098552_3_0_6"/>
<dbReference type="KEGG" id="pre:PCA10_07280"/>
<evidence type="ECO:0000256" key="5">
    <source>
        <dbReference type="ARBA" id="ARBA00070588"/>
    </source>
</evidence>
<evidence type="ECO:0000313" key="8">
    <source>
        <dbReference type="Proteomes" id="UP000015503"/>
    </source>
</evidence>
<keyword evidence="2" id="KW-0732">Signal</keyword>
<reference evidence="7 8" key="1">
    <citation type="journal article" date="2013" name="Genome Announc.">
        <title>Complete Genome Sequence of the Carbazole Degrader Pseudomonas resinovorans Strain CA10 (NBRC 106553).</title>
        <authorList>
            <person name="Shintani M."/>
            <person name="Hosoyama A."/>
            <person name="Ohji S."/>
            <person name="Tsuchikane K."/>
            <person name="Takarada H."/>
            <person name="Yamazoe A."/>
            <person name="Fujita N."/>
            <person name="Nojiri H."/>
        </authorList>
    </citation>
    <scope>NUCLEOTIDE SEQUENCE [LARGE SCALE GENOMIC DNA]</scope>
    <source>
        <strain evidence="7 8">NBRC 106553</strain>
    </source>
</reference>
<dbReference type="Gene3D" id="3.30.1340.30">
    <property type="match status" value="1"/>
</dbReference>
<keyword evidence="4" id="KW-0574">Periplasm</keyword>
<dbReference type="AlphaFoldDB" id="S6AFD6"/>
<gene>
    <name evidence="7" type="ORF">PCA10_07280</name>
</gene>
<keyword evidence="3" id="KW-0677">Repeat</keyword>
<dbReference type="InterPro" id="IPR007055">
    <property type="entry name" value="BON_dom"/>
</dbReference>
<evidence type="ECO:0000256" key="3">
    <source>
        <dbReference type="ARBA" id="ARBA00022737"/>
    </source>
</evidence>
<dbReference type="RefSeq" id="WP_016490662.1">
    <property type="nucleotide sequence ID" value="NC_021499.1"/>
</dbReference>
<dbReference type="Pfam" id="PF04972">
    <property type="entry name" value="BON"/>
    <property type="match status" value="1"/>
</dbReference>
<sequence length="106" mass="11302">MDLKTLLIAAALAAGLPFIGGCAHPGHEQSSSEVLSDIALTTRVKSALLMENDVNSFDIKVKTFNGTVQLTGFVDSQWQIDKAVQVAATVDGVRQVKNDLVHKPAQ</sequence>
<dbReference type="Proteomes" id="UP000015503">
    <property type="component" value="Chromosome"/>
</dbReference>